<evidence type="ECO:0000256" key="16">
    <source>
        <dbReference type="SAM" id="Phobius"/>
    </source>
</evidence>
<keyword evidence="6 16" id="KW-0812">Transmembrane</keyword>
<evidence type="ECO:0000256" key="10">
    <source>
        <dbReference type="ARBA" id="ARBA00023114"/>
    </source>
</evidence>
<keyword evidence="13" id="KW-0998">Cell outer membrane</keyword>
<evidence type="ECO:0000256" key="8">
    <source>
        <dbReference type="ARBA" id="ARBA00023047"/>
    </source>
</evidence>
<dbReference type="GO" id="GO:0015159">
    <property type="term" value="F:polysaccharide transmembrane transporter activity"/>
    <property type="evidence" value="ECO:0007669"/>
    <property type="project" value="InterPro"/>
</dbReference>
<dbReference type="InterPro" id="IPR019554">
    <property type="entry name" value="Soluble_ligand-bd"/>
</dbReference>
<keyword evidence="4" id="KW-1134">Transmembrane beta strand</keyword>
<comment type="subcellular location">
    <subcellularLocation>
        <location evidence="1">Cell outer membrane</location>
        <topology evidence="1">Multi-pass membrane protein</topology>
    </subcellularLocation>
</comment>
<keyword evidence="5" id="KW-0762">Sugar transport</keyword>
<dbReference type="Pfam" id="PF22461">
    <property type="entry name" value="SLBB_2"/>
    <property type="match status" value="1"/>
</dbReference>
<dbReference type="InterPro" id="IPR003715">
    <property type="entry name" value="Poly_export_N"/>
</dbReference>
<proteinExistence type="inferred from homology"/>
<dbReference type="GeneID" id="82187290"/>
<keyword evidence="16" id="KW-1133">Transmembrane helix</keyword>
<feature type="domain" description="Soluble ligand binding" evidence="19">
    <location>
        <begin position="396"/>
        <end position="439"/>
    </location>
</feature>
<dbReference type="InterPro" id="IPR054765">
    <property type="entry name" value="SLBB_dom"/>
</dbReference>
<protein>
    <submittedName>
        <fullName evidence="21">Capsule biosynthesis protein</fullName>
    </submittedName>
</protein>
<reference evidence="22" key="1">
    <citation type="submission" date="2016-04" db="EMBL/GenBank/DDBJ databases">
        <title>Complete Genome Sequences of Twelve Strains of a Stable Defined Moderately Diverse Mouse Microbiota 2 (sDMDMm2).</title>
        <authorList>
            <person name="Uchimura Y."/>
            <person name="Wyss M."/>
            <person name="Brugiroux S."/>
            <person name="Limenitakis J.P."/>
            <person name="Stecher B."/>
            <person name="McCoy K.D."/>
            <person name="Macpherson A.J."/>
        </authorList>
    </citation>
    <scope>NUCLEOTIDE SEQUENCE [LARGE SCALE GENOMIC DNA]</scope>
    <source>
        <strain evidence="22">I48</strain>
    </source>
</reference>
<dbReference type="RefSeq" id="WP_065538680.1">
    <property type="nucleotide sequence ID" value="NZ_CP015401.2"/>
</dbReference>
<dbReference type="GO" id="GO:0006811">
    <property type="term" value="P:monoatomic ion transport"/>
    <property type="evidence" value="ECO:0007669"/>
    <property type="project" value="UniProtKB-KW"/>
</dbReference>
<feature type="region of interest" description="Disordered" evidence="15">
    <location>
        <begin position="76"/>
        <end position="100"/>
    </location>
</feature>
<evidence type="ECO:0000259" key="18">
    <source>
        <dbReference type="Pfam" id="PF02563"/>
    </source>
</evidence>
<feature type="domain" description="SLBB" evidence="20">
    <location>
        <begin position="228"/>
        <end position="304"/>
    </location>
</feature>
<keyword evidence="7 17" id="KW-0732">Signal</keyword>
<dbReference type="PANTHER" id="PTHR33619">
    <property type="entry name" value="POLYSACCHARIDE EXPORT PROTEIN GFCE-RELATED"/>
    <property type="match status" value="1"/>
</dbReference>
<dbReference type="GO" id="GO:0046930">
    <property type="term" value="C:pore complex"/>
    <property type="evidence" value="ECO:0007669"/>
    <property type="project" value="UniProtKB-KW"/>
</dbReference>
<keyword evidence="3" id="KW-0813">Transport</keyword>
<feature type="domain" description="Polysaccharide export protein N-terminal" evidence="18">
    <location>
        <begin position="140"/>
        <end position="203"/>
    </location>
</feature>
<evidence type="ECO:0000256" key="13">
    <source>
        <dbReference type="ARBA" id="ARBA00023237"/>
    </source>
</evidence>
<evidence type="ECO:0000259" key="20">
    <source>
        <dbReference type="Pfam" id="PF22461"/>
    </source>
</evidence>
<evidence type="ECO:0000313" key="22">
    <source>
        <dbReference type="Proteomes" id="UP000092631"/>
    </source>
</evidence>
<dbReference type="GO" id="GO:0009279">
    <property type="term" value="C:cell outer membrane"/>
    <property type="evidence" value="ECO:0007669"/>
    <property type="project" value="UniProtKB-SubCell"/>
</dbReference>
<dbReference type="AlphaFoldDB" id="A0A1C7GZB4"/>
<evidence type="ECO:0000256" key="17">
    <source>
        <dbReference type="SAM" id="SignalP"/>
    </source>
</evidence>
<organism evidence="21 22">
    <name type="scientific">Bacteroides caecimuris</name>
    <dbReference type="NCBI Taxonomy" id="1796613"/>
    <lineage>
        <taxon>Bacteria</taxon>
        <taxon>Pseudomonadati</taxon>
        <taxon>Bacteroidota</taxon>
        <taxon>Bacteroidia</taxon>
        <taxon>Bacteroidales</taxon>
        <taxon>Bacteroidaceae</taxon>
        <taxon>Bacteroides</taxon>
    </lineage>
</organism>
<sequence length="804" mass="89285">MTTQKNFNVFLFILLLGVFSPLMAQTMSDSQVLEYVKEGIKQGKEQKQLASELARKGVTKEQAMRVKQLYEQQNNVNASNAAGTDVNESRLREEMDENTSDILEDRPGTEDLARSNQVFGRNIFNTRNLTFEPSVNIATPLNYRLGPGDEVIIDIWGASQNTIRQQISPDGTINIQKIGPVNLNGMTIAEANDYLKRTLNKIYNGLDNTDDPTSDIRLTLGGIRTIQINVMGEVVQPGTYSLSSFSTVFHALYRAGGVSEIGSLRNVQLVRNGKNIATIDVYQFIMKGNIQDDIRLQEGDVVIVPAYEVLVKIDGKVKRPMRFEMKKDENLSTLIGYAGGFDADAYTRSLRVVRQNGQEYEVNTVKDLDYSVYKMRNGDVVTAEAILNRFTNKLEIRGAVYRPGIYQLNGRLNTVRELVNEAQGLTGDAFLNRAVLYRQREDLTTEVVPVDIKAIMDGTSQNIILTKNDILYIPSIHDLEDRGDVVIHGEVAKPASYPYADNMTLEDLIIQAGGLREAASVVRVDVSRRIRNPHSTADNDTIGRTYTFSLKEGFVVDGTPGFVLQPYDEVYVRRSPGYQAQQNVAVEGEILFEGSYAMTSRTERLSDLIRKAGGSTKNAYLRGAKLTRVATEGEKKRMEDVLRLMSRQLGEAMMDSLDIHVENHFTVGIDLEKALANPGSTADIVLREGDVVFIPKSTNTVKINGAVMVPNTVSYISGKHIDYYLNQAGGYADNAKKSKKFIVYMNGQVTKVKGSGKKQIEPGCEIIVPSRSKKRTNMGEILGYATSFSSLGMMIASLANLIKK</sequence>
<name>A0A1C7GZB4_9BACE</name>
<evidence type="ECO:0000256" key="9">
    <source>
        <dbReference type="ARBA" id="ARBA00023065"/>
    </source>
</evidence>
<evidence type="ECO:0000256" key="15">
    <source>
        <dbReference type="SAM" id="MobiDB-lite"/>
    </source>
</evidence>
<dbReference type="KEGG" id="bcae:A4V03_09085"/>
<keyword evidence="14" id="KW-0449">Lipoprotein</keyword>
<evidence type="ECO:0000256" key="2">
    <source>
        <dbReference type="ARBA" id="ARBA00009450"/>
    </source>
</evidence>
<evidence type="ECO:0000259" key="19">
    <source>
        <dbReference type="Pfam" id="PF10531"/>
    </source>
</evidence>
<feature type="domain" description="Soluble ligand binding" evidence="19">
    <location>
        <begin position="604"/>
        <end position="634"/>
    </location>
</feature>
<keyword evidence="11 16" id="KW-0472">Membrane</keyword>
<evidence type="ECO:0000256" key="7">
    <source>
        <dbReference type="ARBA" id="ARBA00022729"/>
    </source>
</evidence>
<feature type="domain" description="Soluble ligand binding" evidence="19">
    <location>
        <begin position="311"/>
        <end position="360"/>
    </location>
</feature>
<accession>A0A1C7GZB4</accession>
<feature type="transmembrane region" description="Helical" evidence="16">
    <location>
        <begin position="781"/>
        <end position="802"/>
    </location>
</feature>
<evidence type="ECO:0000256" key="1">
    <source>
        <dbReference type="ARBA" id="ARBA00004571"/>
    </source>
</evidence>
<dbReference type="Gene3D" id="3.30.1950.10">
    <property type="entry name" value="wza like domain"/>
    <property type="match status" value="1"/>
</dbReference>
<feature type="signal peptide" evidence="17">
    <location>
        <begin position="1"/>
        <end position="24"/>
    </location>
</feature>
<dbReference type="PANTHER" id="PTHR33619:SF3">
    <property type="entry name" value="POLYSACCHARIDE EXPORT PROTEIN GFCE-RELATED"/>
    <property type="match status" value="1"/>
</dbReference>
<keyword evidence="8" id="KW-0625">Polysaccharide transport</keyword>
<feature type="domain" description="Soluble ligand binding" evidence="19">
    <location>
        <begin position="487"/>
        <end position="531"/>
    </location>
</feature>
<evidence type="ECO:0000313" key="21">
    <source>
        <dbReference type="EMBL" id="ANU57704.1"/>
    </source>
</evidence>
<dbReference type="GO" id="GO:0015288">
    <property type="term" value="F:porin activity"/>
    <property type="evidence" value="ECO:0007669"/>
    <property type="project" value="UniProtKB-KW"/>
</dbReference>
<evidence type="ECO:0000256" key="5">
    <source>
        <dbReference type="ARBA" id="ARBA00022597"/>
    </source>
</evidence>
<dbReference type="InterPro" id="IPR049712">
    <property type="entry name" value="Poly_export"/>
</dbReference>
<gene>
    <name evidence="21" type="ORF">A4V03_09085</name>
</gene>
<dbReference type="Gene3D" id="3.10.560.10">
    <property type="entry name" value="Outer membrane lipoprotein wza domain like"/>
    <property type="match status" value="6"/>
</dbReference>
<keyword evidence="9" id="KW-0406">Ion transport</keyword>
<comment type="similarity">
    <text evidence="2">Belongs to the BexD/CtrA/VexA family.</text>
</comment>
<keyword evidence="12" id="KW-0564">Palmitate</keyword>
<evidence type="ECO:0000256" key="3">
    <source>
        <dbReference type="ARBA" id="ARBA00022448"/>
    </source>
</evidence>
<evidence type="ECO:0000256" key="11">
    <source>
        <dbReference type="ARBA" id="ARBA00023136"/>
    </source>
</evidence>
<dbReference type="OrthoDB" id="9808948at2"/>
<dbReference type="Proteomes" id="UP000092631">
    <property type="component" value="Chromosome"/>
</dbReference>
<keyword evidence="10" id="KW-0626">Porin</keyword>
<dbReference type="Pfam" id="PF02563">
    <property type="entry name" value="Poly_export"/>
    <property type="match status" value="1"/>
</dbReference>
<keyword evidence="22" id="KW-1185">Reference proteome</keyword>
<evidence type="ECO:0000256" key="12">
    <source>
        <dbReference type="ARBA" id="ARBA00023139"/>
    </source>
</evidence>
<evidence type="ECO:0000256" key="6">
    <source>
        <dbReference type="ARBA" id="ARBA00022692"/>
    </source>
</evidence>
<feature type="chain" id="PRO_5008886724" evidence="17">
    <location>
        <begin position="25"/>
        <end position="804"/>
    </location>
</feature>
<evidence type="ECO:0000256" key="14">
    <source>
        <dbReference type="ARBA" id="ARBA00023288"/>
    </source>
</evidence>
<evidence type="ECO:0000256" key="4">
    <source>
        <dbReference type="ARBA" id="ARBA00022452"/>
    </source>
</evidence>
<dbReference type="EMBL" id="CP015401">
    <property type="protein sequence ID" value="ANU57704.1"/>
    <property type="molecule type" value="Genomic_DNA"/>
</dbReference>
<dbReference type="Pfam" id="PF10531">
    <property type="entry name" value="SLBB"/>
    <property type="match status" value="4"/>
</dbReference>